<evidence type="ECO:0000256" key="1">
    <source>
        <dbReference type="SAM" id="Phobius"/>
    </source>
</evidence>
<feature type="transmembrane region" description="Helical" evidence="1">
    <location>
        <begin position="16"/>
        <end position="40"/>
    </location>
</feature>
<protein>
    <submittedName>
        <fullName evidence="2">Uncharacterized protein</fullName>
    </submittedName>
</protein>
<evidence type="ECO:0000313" key="2">
    <source>
        <dbReference type="EMBL" id="AFK42659.1"/>
    </source>
</evidence>
<proteinExistence type="evidence at transcript level"/>
<reference evidence="2" key="1">
    <citation type="submission" date="2012-05" db="EMBL/GenBank/DDBJ databases">
        <authorList>
            <person name="Krishnakumar V."/>
            <person name="Cheung F."/>
            <person name="Xiao Y."/>
            <person name="Chan A."/>
            <person name="Moskal W.A."/>
            <person name="Town C.D."/>
        </authorList>
    </citation>
    <scope>NUCLEOTIDE SEQUENCE</scope>
</reference>
<sequence length="68" mass="8085">MGVCRDLDSWRMHHRLMPLVVLVHRLLMRGFSFMLLLVMIDLMPPQVSRMYPTFYLILSLQAPWKVSP</sequence>
<keyword evidence="1" id="KW-0472">Membrane</keyword>
<accession>I3SQW7</accession>
<name>I3SQW7_LOTJA</name>
<keyword evidence="1" id="KW-0812">Transmembrane</keyword>
<dbReference type="EMBL" id="BT142865">
    <property type="protein sequence ID" value="AFK42659.1"/>
    <property type="molecule type" value="mRNA"/>
</dbReference>
<organism evidence="2">
    <name type="scientific">Lotus japonicus</name>
    <name type="common">Lotus corniculatus var. japonicus</name>
    <dbReference type="NCBI Taxonomy" id="34305"/>
    <lineage>
        <taxon>Eukaryota</taxon>
        <taxon>Viridiplantae</taxon>
        <taxon>Streptophyta</taxon>
        <taxon>Embryophyta</taxon>
        <taxon>Tracheophyta</taxon>
        <taxon>Spermatophyta</taxon>
        <taxon>Magnoliopsida</taxon>
        <taxon>eudicotyledons</taxon>
        <taxon>Gunneridae</taxon>
        <taxon>Pentapetalae</taxon>
        <taxon>rosids</taxon>
        <taxon>fabids</taxon>
        <taxon>Fabales</taxon>
        <taxon>Fabaceae</taxon>
        <taxon>Papilionoideae</taxon>
        <taxon>50 kb inversion clade</taxon>
        <taxon>NPAAA clade</taxon>
        <taxon>Hologalegina</taxon>
        <taxon>robinioid clade</taxon>
        <taxon>Loteae</taxon>
        <taxon>Lotus</taxon>
    </lineage>
</organism>
<dbReference type="AlphaFoldDB" id="I3SQW7"/>
<keyword evidence="1" id="KW-1133">Transmembrane helix</keyword>